<dbReference type="InterPro" id="IPR002938">
    <property type="entry name" value="FAD-bd"/>
</dbReference>
<evidence type="ECO:0000256" key="20">
    <source>
        <dbReference type="SAM" id="MobiDB-lite"/>
    </source>
</evidence>
<dbReference type="Proteomes" id="UP000593565">
    <property type="component" value="Unassembled WGS sequence"/>
</dbReference>
<evidence type="ECO:0000256" key="15">
    <source>
        <dbReference type="ARBA" id="ARBA00023203"/>
    </source>
</evidence>
<evidence type="ECO:0000259" key="23">
    <source>
        <dbReference type="PROSITE" id="PS51848"/>
    </source>
</evidence>
<keyword evidence="16" id="KW-0539">Nucleus</keyword>
<evidence type="ECO:0000256" key="3">
    <source>
        <dbReference type="ARBA" id="ARBA00004496"/>
    </source>
</evidence>
<feature type="domain" description="Calponin-homology (CH)" evidence="21">
    <location>
        <begin position="516"/>
        <end position="619"/>
    </location>
</feature>
<dbReference type="Pfam" id="PF00412">
    <property type="entry name" value="LIM"/>
    <property type="match status" value="1"/>
</dbReference>
<reference evidence="24 25" key="1">
    <citation type="submission" date="2020-02" db="EMBL/GenBank/DDBJ databases">
        <title>A chromosome-scale genome assembly of the black bullhead catfish (Ameiurus melas).</title>
        <authorList>
            <person name="Wen M."/>
            <person name="Zham M."/>
            <person name="Cabau C."/>
            <person name="Klopp C."/>
            <person name="Donnadieu C."/>
            <person name="Roques C."/>
            <person name="Bouchez O."/>
            <person name="Lampietro C."/>
            <person name="Jouanno E."/>
            <person name="Herpin A."/>
            <person name="Louis A."/>
            <person name="Berthelot C."/>
            <person name="Parey E."/>
            <person name="Roest-Crollius H."/>
            <person name="Braasch I."/>
            <person name="Postlethwait J."/>
            <person name="Robinson-Rechavi M."/>
            <person name="Echchiki A."/>
            <person name="Begum T."/>
            <person name="Montfort J."/>
            <person name="Schartl M."/>
            <person name="Bobe J."/>
            <person name="Guiguen Y."/>
        </authorList>
    </citation>
    <scope>NUCLEOTIDE SEQUENCE [LARGE SCALE GENOMIC DNA]</scope>
    <source>
        <strain evidence="24">M_S1</strain>
        <tissue evidence="24">Blood</tissue>
    </source>
</reference>
<dbReference type="SUPFAM" id="SSF57716">
    <property type="entry name" value="Glucocorticoid receptor-like (DNA-binding domain)"/>
    <property type="match status" value="2"/>
</dbReference>
<feature type="region of interest" description="Disordered" evidence="20">
    <location>
        <begin position="1039"/>
        <end position="1092"/>
    </location>
</feature>
<name>A0A7J6BL10_AMEME</name>
<feature type="region of interest" description="Disordered" evidence="20">
    <location>
        <begin position="826"/>
        <end position="846"/>
    </location>
</feature>
<dbReference type="PROSITE" id="PS00478">
    <property type="entry name" value="LIM_DOMAIN_1"/>
    <property type="match status" value="1"/>
</dbReference>
<evidence type="ECO:0000256" key="19">
    <source>
        <dbReference type="SAM" id="Coils"/>
    </source>
</evidence>
<dbReference type="InterPro" id="IPR057494">
    <property type="entry name" value="Rossman_Mical"/>
</dbReference>
<evidence type="ECO:0000259" key="22">
    <source>
        <dbReference type="PROSITE" id="PS50023"/>
    </source>
</evidence>
<evidence type="ECO:0000256" key="12">
    <source>
        <dbReference type="ARBA" id="ARBA00023002"/>
    </source>
</evidence>
<evidence type="ECO:0000256" key="2">
    <source>
        <dbReference type="ARBA" id="ARBA00004123"/>
    </source>
</evidence>
<dbReference type="EC" id="1.14.13.225" evidence="5"/>
<keyword evidence="15" id="KW-0009">Actin-binding</keyword>
<feature type="compositionally biased region" description="Basic and acidic residues" evidence="20">
    <location>
        <begin position="1205"/>
        <end position="1218"/>
    </location>
</feature>
<dbReference type="CDD" id="cd09439">
    <property type="entry name" value="LIM_Mical"/>
    <property type="match status" value="1"/>
</dbReference>
<feature type="region of interest" description="Disordered" evidence="20">
    <location>
        <begin position="1230"/>
        <end position="1272"/>
    </location>
</feature>
<accession>A0A7J6BL10</accession>
<comment type="subcellular location">
    <subcellularLocation>
        <location evidence="3">Cytoplasm</location>
    </subcellularLocation>
    <subcellularLocation>
        <location evidence="2">Nucleus</location>
    </subcellularLocation>
</comment>
<keyword evidence="14 18" id="KW-0440">LIM domain</keyword>
<feature type="domain" description="BMERB" evidence="23">
    <location>
        <begin position="1280"/>
        <end position="1429"/>
    </location>
</feature>
<evidence type="ECO:0000259" key="21">
    <source>
        <dbReference type="PROSITE" id="PS50021"/>
    </source>
</evidence>
<dbReference type="PANTHER" id="PTHR23167:SF39">
    <property type="entry name" value="[F-ACTIN]-MONOOXYGENASE MICAL2"/>
    <property type="match status" value="1"/>
</dbReference>
<evidence type="ECO:0000313" key="25">
    <source>
        <dbReference type="Proteomes" id="UP000593565"/>
    </source>
</evidence>
<feature type="region of interest" description="Disordered" evidence="20">
    <location>
        <begin position="1107"/>
        <end position="1126"/>
    </location>
</feature>
<feature type="compositionally biased region" description="Basic and acidic residues" evidence="20">
    <location>
        <begin position="664"/>
        <end position="676"/>
    </location>
</feature>
<feature type="compositionally biased region" description="Polar residues" evidence="20">
    <location>
        <begin position="864"/>
        <end position="877"/>
    </location>
</feature>
<keyword evidence="9" id="KW-0274">FAD</keyword>
<evidence type="ECO:0000256" key="13">
    <source>
        <dbReference type="ARBA" id="ARBA00023033"/>
    </source>
</evidence>
<dbReference type="Pfam" id="PF01494">
    <property type="entry name" value="FAD_binding_3"/>
    <property type="match status" value="1"/>
</dbReference>
<keyword evidence="13" id="KW-0503">Monooxygenase</keyword>
<feature type="compositionally biased region" description="Basic and acidic residues" evidence="20">
    <location>
        <begin position="1053"/>
        <end position="1063"/>
    </location>
</feature>
<dbReference type="GO" id="GO:0005634">
    <property type="term" value="C:nucleus"/>
    <property type="evidence" value="ECO:0007669"/>
    <property type="project" value="UniProtKB-SubCell"/>
</dbReference>
<dbReference type="Gene3D" id="1.10.418.10">
    <property type="entry name" value="Calponin-like domain"/>
    <property type="match status" value="1"/>
</dbReference>
<evidence type="ECO:0000256" key="16">
    <source>
        <dbReference type="ARBA" id="ARBA00023242"/>
    </source>
</evidence>
<evidence type="ECO:0000256" key="10">
    <source>
        <dbReference type="ARBA" id="ARBA00022833"/>
    </source>
</evidence>
<dbReference type="SUPFAM" id="SSF51905">
    <property type="entry name" value="FAD/NAD(P)-binding domain"/>
    <property type="match status" value="1"/>
</dbReference>
<comment type="similarity">
    <text evidence="4">Belongs to the Mical family.</text>
</comment>
<keyword evidence="19" id="KW-0175">Coiled coil</keyword>
<dbReference type="FunFam" id="3.50.50.60:FF:000004">
    <property type="entry name" value="protein-methionine sulfoxide oxidase MICAL2 isoform X1"/>
    <property type="match status" value="1"/>
</dbReference>
<dbReference type="Gene3D" id="2.10.110.10">
    <property type="entry name" value="Cysteine Rich Protein"/>
    <property type="match status" value="1"/>
</dbReference>
<dbReference type="SUPFAM" id="SSF47576">
    <property type="entry name" value="Calponin-homology domain, CH-domain"/>
    <property type="match status" value="1"/>
</dbReference>
<dbReference type="PROSITE" id="PS50021">
    <property type="entry name" value="CH"/>
    <property type="match status" value="1"/>
</dbReference>
<keyword evidence="6" id="KW-0963">Cytoplasm</keyword>
<dbReference type="GO" id="GO:0120501">
    <property type="term" value="F:F-actin monooxygenase activity"/>
    <property type="evidence" value="ECO:0007669"/>
    <property type="project" value="UniProtKB-EC"/>
</dbReference>
<keyword evidence="8 18" id="KW-0479">Metal-binding</keyword>
<protein>
    <recommendedName>
        <fullName evidence="5">F-actin monooxygenase</fullName>
        <ecNumber evidence="5">1.14.13.225</ecNumber>
    </recommendedName>
</protein>
<dbReference type="GO" id="GO:0071949">
    <property type="term" value="F:FAD binding"/>
    <property type="evidence" value="ECO:0007669"/>
    <property type="project" value="InterPro"/>
</dbReference>
<dbReference type="Pfam" id="PF25413">
    <property type="entry name" value="Rossman_Mical"/>
    <property type="match status" value="1"/>
</dbReference>
<evidence type="ECO:0000256" key="7">
    <source>
        <dbReference type="ARBA" id="ARBA00022630"/>
    </source>
</evidence>
<evidence type="ECO:0000256" key="4">
    <source>
        <dbReference type="ARBA" id="ARBA00008223"/>
    </source>
</evidence>
<sequence>MGETDDERSSQAGQLFENFVQASTCKGTLQAFGLLCRLLELDPANHRGFYSSLKAAVTSWKAKALWTKLDKRANHKEYKKGRACEDIRCLIIGGGPCGLRTAIELAFLGAKVVVIEKRDSFSRNNVLHLWPYTIHDLRSLGAKKFYGKFCAGAIDHISIRQLQLILLKVSLIVGVEVHLNVEFLKLREPPEEQGNDGPGWRADMHPASHPISDYEFDVLIGADGRRSTLDGFKRKEFRGKLAIAITANFVNRNTTAEAKVEEISGVAFIFNQKFFLELKDETGIDLENIVYYKDNTHYFVMTAKKQSLLDKGVIIHDYIETERLLHSDNVNQEALLSYAREAADFGTNYQLPSLDYAMNHYGQPDVAMFDFTCMYASENAALVREKNGHQLLVALVGDSLLEPFWPMGTGCARGFLAAFDTVWMVQGWTQGKAPLEVLSERESIYRLLPQTTAENISKNFEQYTIDPATRYPNLNSTCVRPHQVQHLYINGEQNSCSLERSGPTRRSVGISRKESEVRPSRLLLWCQNQTQGYRGVNVTDLTTSWRSGLALCALIHHQRPDLIDFDSLNEVESAKNNQFAFEVAERAFGIQPLTTGKEMAAEQEPDKLVMVLYLSKFYEMFRNSSLPASGAPRETNKNNEDISSKPNNSVHNLMNLALPRKRIPKDDKRVEDNDLNKKRRKGISYLEELSKQSTSTAVEEGEQKENKVRSMATQLQAKFEENAPSCVLRRQVNLRKEFAPGMGGSDTCHFCKKRVYVMERLSAEGYFFHRECFRCVVCSATLRLGGHVFDQGTFYCKLHFSQRKSSHRLRKPEVHRDVSVPDDCDGYGASGNLHSQPSDTLGISSLPKEDHNQKVLQDTEIMPETSSKPISNSSEDLSVQDVAAESEPLGPSSPQLNIVERSYSRGEITIRSNRWKRKIRATLPLIFVKPFEQKRGGDDALIEEDGDSDFEEIHAPEPENHAADPHCPLPEEPEQSAVVDIPHYRTHGISSIPKSITCSPVQQLDTSTFAPDQQSTFSLKKKLTLSSFEKERLLNWDLTTPGTFSSTSLTTDQSERYGRRPENSTKPQTGPESQSMPSPAPAEPEHSPPLSGFQLWASTLKRSFSGAENNPKVIRRNRPPRARPLSEGSFSFSFLFGMSAQNQEEDVVQSRADTEGSQIRTAGMSEIKAMLEQVTLCNKPSGTTKDDMASLPPRKLNFFSSMRLKRSEGGDRSKMDNQTKDTWSILSKFRNKASSQQQQQAEDDYSSSEEDQKSITQRSDSGQSERPSKQQEKTLLMQTKREQLKRLHRAQVIQRQLEEVEEKQRALEEKGVVLEKVLRGEREDASADEAELLHTWFKLVLEKNKLARYESELMIFATELELEDRQSRLQQDLRQRMATEDCKKSAAALAEEQALLGEVMKVVEERDHLVSLLEEQRLQEKAEDHDLESLILSKGYQFHWS</sequence>
<dbReference type="InterPro" id="IPR036872">
    <property type="entry name" value="CH_dom_sf"/>
</dbReference>
<feature type="region of interest" description="Disordered" evidence="20">
    <location>
        <begin position="1179"/>
        <end position="1218"/>
    </location>
</feature>
<comment type="caution">
    <text evidence="24">The sequence shown here is derived from an EMBL/GenBank/DDBJ whole genome shotgun (WGS) entry which is preliminary data.</text>
</comment>
<keyword evidence="12" id="KW-0560">Oxidoreductase</keyword>
<dbReference type="GO" id="GO:0003779">
    <property type="term" value="F:actin binding"/>
    <property type="evidence" value="ECO:0007669"/>
    <property type="project" value="UniProtKB-KW"/>
</dbReference>
<feature type="region of interest" description="Disordered" evidence="20">
    <location>
        <begin position="858"/>
        <end position="896"/>
    </location>
</feature>
<keyword evidence="10 18" id="KW-0862">Zinc</keyword>
<dbReference type="GO" id="GO:0005737">
    <property type="term" value="C:cytoplasm"/>
    <property type="evidence" value="ECO:0007669"/>
    <property type="project" value="UniProtKB-SubCell"/>
</dbReference>
<dbReference type="Pfam" id="PF00307">
    <property type="entry name" value="CH"/>
    <property type="match status" value="1"/>
</dbReference>
<comment type="cofactor">
    <cofactor evidence="1">
        <name>FAD</name>
        <dbReference type="ChEBI" id="CHEBI:57692"/>
    </cofactor>
</comment>
<dbReference type="SMART" id="SM00033">
    <property type="entry name" value="CH"/>
    <property type="match status" value="1"/>
</dbReference>
<evidence type="ECO:0000256" key="1">
    <source>
        <dbReference type="ARBA" id="ARBA00001974"/>
    </source>
</evidence>
<evidence type="ECO:0000256" key="17">
    <source>
        <dbReference type="ARBA" id="ARBA00049522"/>
    </source>
</evidence>
<proteinExistence type="inferred from homology"/>
<dbReference type="SMART" id="SM00132">
    <property type="entry name" value="LIM"/>
    <property type="match status" value="1"/>
</dbReference>
<evidence type="ECO:0000256" key="5">
    <source>
        <dbReference type="ARBA" id="ARBA00012709"/>
    </source>
</evidence>
<feature type="compositionally biased region" description="Polar residues" evidence="20">
    <location>
        <begin position="832"/>
        <end position="843"/>
    </location>
</feature>
<dbReference type="GO" id="GO:0046872">
    <property type="term" value="F:metal ion binding"/>
    <property type="evidence" value="ECO:0007669"/>
    <property type="project" value="UniProtKB-KW"/>
</dbReference>
<evidence type="ECO:0000256" key="11">
    <source>
        <dbReference type="ARBA" id="ARBA00022857"/>
    </source>
</evidence>
<keyword evidence="11" id="KW-0521">NADP</keyword>
<dbReference type="PROSITE" id="PS51848">
    <property type="entry name" value="BMERB"/>
    <property type="match status" value="1"/>
</dbReference>
<dbReference type="InterPro" id="IPR001715">
    <property type="entry name" value="CH_dom"/>
</dbReference>
<feature type="coiled-coil region" evidence="19">
    <location>
        <begin position="1290"/>
        <end position="1317"/>
    </location>
</feature>
<comment type="catalytic activity">
    <reaction evidence="17">
        <text>L-methionyl-[F-actin] + NADPH + O2 + H(+) = L-methionyl-(R)-S-oxide-[F-actin] + NADP(+) + H2O</text>
        <dbReference type="Rhea" id="RHEA:51308"/>
        <dbReference type="Rhea" id="RHEA-COMP:12953"/>
        <dbReference type="Rhea" id="RHEA-COMP:12956"/>
        <dbReference type="ChEBI" id="CHEBI:15377"/>
        <dbReference type="ChEBI" id="CHEBI:15378"/>
        <dbReference type="ChEBI" id="CHEBI:15379"/>
        <dbReference type="ChEBI" id="CHEBI:16044"/>
        <dbReference type="ChEBI" id="CHEBI:45764"/>
        <dbReference type="ChEBI" id="CHEBI:57783"/>
        <dbReference type="ChEBI" id="CHEBI:58349"/>
        <dbReference type="EC" id="1.14.13.225"/>
    </reaction>
</comment>
<dbReference type="InterPro" id="IPR022735">
    <property type="entry name" value="bMERB_dom"/>
</dbReference>
<feature type="compositionally biased region" description="Polar residues" evidence="20">
    <location>
        <begin position="1255"/>
        <end position="1265"/>
    </location>
</feature>
<feature type="region of interest" description="Disordered" evidence="20">
    <location>
        <begin position="625"/>
        <end position="676"/>
    </location>
</feature>
<organism evidence="24 25">
    <name type="scientific">Ameiurus melas</name>
    <name type="common">Black bullhead</name>
    <name type="synonym">Silurus melas</name>
    <dbReference type="NCBI Taxonomy" id="219545"/>
    <lineage>
        <taxon>Eukaryota</taxon>
        <taxon>Metazoa</taxon>
        <taxon>Chordata</taxon>
        <taxon>Craniata</taxon>
        <taxon>Vertebrata</taxon>
        <taxon>Euteleostomi</taxon>
        <taxon>Actinopterygii</taxon>
        <taxon>Neopterygii</taxon>
        <taxon>Teleostei</taxon>
        <taxon>Ostariophysi</taxon>
        <taxon>Siluriformes</taxon>
        <taxon>Ictaluridae</taxon>
        <taxon>Ameiurus</taxon>
    </lineage>
</organism>
<feature type="domain" description="LIM zinc-binding" evidence="22">
    <location>
        <begin position="746"/>
        <end position="806"/>
    </location>
</feature>
<keyword evidence="7" id="KW-0285">Flavoprotein</keyword>
<evidence type="ECO:0000256" key="14">
    <source>
        <dbReference type="ARBA" id="ARBA00023038"/>
    </source>
</evidence>
<evidence type="ECO:0000256" key="9">
    <source>
        <dbReference type="ARBA" id="ARBA00022827"/>
    </source>
</evidence>
<dbReference type="SMART" id="SM01203">
    <property type="entry name" value="DUF3585"/>
    <property type="match status" value="1"/>
</dbReference>
<keyword evidence="25" id="KW-1185">Reference proteome</keyword>
<dbReference type="Pfam" id="PF12130">
    <property type="entry name" value="bMERB_dom"/>
    <property type="match status" value="1"/>
</dbReference>
<dbReference type="InterPro" id="IPR050540">
    <property type="entry name" value="F-actin_Monoox_Mical"/>
</dbReference>
<dbReference type="InterPro" id="IPR001781">
    <property type="entry name" value="Znf_LIM"/>
</dbReference>
<feature type="compositionally biased region" description="Basic and acidic residues" evidence="20">
    <location>
        <begin position="634"/>
        <end position="643"/>
    </location>
</feature>
<dbReference type="PROSITE" id="PS50023">
    <property type="entry name" value="LIM_DOMAIN_2"/>
    <property type="match status" value="1"/>
</dbReference>
<dbReference type="EMBL" id="JAAGNN010000001">
    <property type="protein sequence ID" value="KAF4094328.1"/>
    <property type="molecule type" value="Genomic_DNA"/>
</dbReference>
<feature type="compositionally biased region" description="Polar residues" evidence="20">
    <location>
        <begin position="1039"/>
        <end position="1052"/>
    </location>
</feature>
<evidence type="ECO:0000256" key="6">
    <source>
        <dbReference type="ARBA" id="ARBA00022490"/>
    </source>
</evidence>
<evidence type="ECO:0000313" key="24">
    <source>
        <dbReference type="EMBL" id="KAF4094328.1"/>
    </source>
</evidence>
<evidence type="ECO:0000256" key="18">
    <source>
        <dbReference type="PROSITE-ProRule" id="PRU00125"/>
    </source>
</evidence>
<dbReference type="Gene3D" id="3.50.50.60">
    <property type="entry name" value="FAD/NAD(P)-binding domain"/>
    <property type="match status" value="1"/>
</dbReference>
<gene>
    <name evidence="24" type="ORF">AMELA_G00011890</name>
</gene>
<dbReference type="PRINTS" id="PR00420">
    <property type="entry name" value="RNGMNOXGNASE"/>
</dbReference>
<evidence type="ECO:0000256" key="8">
    <source>
        <dbReference type="ARBA" id="ARBA00022723"/>
    </source>
</evidence>
<dbReference type="PANTHER" id="PTHR23167">
    <property type="entry name" value="CALPONIN HOMOLOGY DOMAIN-CONTAINING PROTEIN DDB_G0272472-RELATED"/>
    <property type="match status" value="1"/>
</dbReference>
<dbReference type="InterPro" id="IPR036188">
    <property type="entry name" value="FAD/NAD-bd_sf"/>
</dbReference>